<proteinExistence type="predicted"/>
<organism evidence="1 2">
    <name type="scientific">Microvirga aerophila</name>
    <dbReference type="NCBI Taxonomy" id="670291"/>
    <lineage>
        <taxon>Bacteria</taxon>
        <taxon>Pseudomonadati</taxon>
        <taxon>Pseudomonadota</taxon>
        <taxon>Alphaproteobacteria</taxon>
        <taxon>Hyphomicrobiales</taxon>
        <taxon>Methylobacteriaceae</taxon>
        <taxon>Microvirga</taxon>
    </lineage>
</organism>
<dbReference type="InterPro" id="IPR049245">
    <property type="entry name" value="DUF6880"/>
</dbReference>
<dbReference type="AlphaFoldDB" id="A0A512C3M6"/>
<dbReference type="Pfam" id="PF21810">
    <property type="entry name" value="DUF6880"/>
    <property type="match status" value="1"/>
</dbReference>
<comment type="caution">
    <text evidence="1">The sequence shown here is derived from an EMBL/GenBank/DDBJ whole genome shotgun (WGS) entry which is preliminary data.</text>
</comment>
<protein>
    <submittedName>
        <fullName evidence="1">Uncharacterized protein</fullName>
    </submittedName>
</protein>
<dbReference type="EMBL" id="BJYU01000251">
    <property type="protein sequence ID" value="GEO18815.1"/>
    <property type="molecule type" value="Genomic_DNA"/>
</dbReference>
<reference evidence="1 2" key="1">
    <citation type="submission" date="2019-07" db="EMBL/GenBank/DDBJ databases">
        <title>Whole genome shotgun sequence of Microvirga aerophila NBRC 106136.</title>
        <authorList>
            <person name="Hosoyama A."/>
            <person name="Uohara A."/>
            <person name="Ohji S."/>
            <person name="Ichikawa N."/>
        </authorList>
    </citation>
    <scope>NUCLEOTIDE SEQUENCE [LARGE SCALE GENOMIC DNA]</scope>
    <source>
        <strain evidence="1 2">NBRC 106136</strain>
    </source>
</reference>
<sequence>MEVADHLVEAGGIEMGVERELWTHSGYDMASRKTLNAKNLEPLGAERLAELLIQISRGNATAQRRLRLELAGAASPADMAQEIRKRLTVLARSRSFVDWRQRKALVADLETQRQAIGQVAAVDAAEALDLLWRFMALANSIFNRCDDSSGSVIAVFQAACRDLGGIANSANAAPNMLAEQAYRALIENEYGQYDGLIEVLAPALGPAGLDHLKQLILNLAQEPQQKPRAEDRKVVGWGMGGPLDADDLAERHRSSVVRLALEAIADAQGDVDAFIAQQGEKARRIPSVAVEIARRLLAVGRAEEAWAAIDAVDQDRPGWIPVEWEQTRIEVLEALGRADEAQAFRWACFERLLNPEHLRSYLKRLPDFEDLEAEERAIVHALEHPSVHHALGFLVTWPALDQAAHLVLARADELNGDFYEILSPAAAALEAKHPLAATVLRRALIDLALERNRTKRYQHAARHLEECDNLADRIEDFGGFDAHDVYMRRLKAQHGRKSSFWSLAA</sequence>
<keyword evidence="2" id="KW-1185">Reference proteome</keyword>
<evidence type="ECO:0000313" key="1">
    <source>
        <dbReference type="EMBL" id="GEO18815.1"/>
    </source>
</evidence>
<gene>
    <name evidence="1" type="ORF">MAE02_65110</name>
</gene>
<dbReference type="Proteomes" id="UP000321085">
    <property type="component" value="Unassembled WGS sequence"/>
</dbReference>
<accession>A0A512C3M6</accession>
<evidence type="ECO:0000313" key="2">
    <source>
        <dbReference type="Proteomes" id="UP000321085"/>
    </source>
</evidence>
<name>A0A512C3M6_9HYPH</name>